<evidence type="ECO:0000256" key="1">
    <source>
        <dbReference type="SAM" id="Phobius"/>
    </source>
</evidence>
<proteinExistence type="predicted"/>
<evidence type="ECO:0000313" key="5">
    <source>
        <dbReference type="EMBL" id="TXJ91154.1"/>
    </source>
</evidence>
<dbReference type="Gene3D" id="3.55.50.30">
    <property type="match status" value="1"/>
</dbReference>
<dbReference type="Gene3D" id="2.60.120.1440">
    <property type="match status" value="1"/>
</dbReference>
<dbReference type="InterPro" id="IPR032508">
    <property type="entry name" value="FecR_C"/>
</dbReference>
<gene>
    <name evidence="4" type="ORF">D2V05_19470</name>
    <name evidence="5" type="ORF">FQ017_19310</name>
</gene>
<dbReference type="GO" id="GO:0016989">
    <property type="term" value="F:sigma factor antagonist activity"/>
    <property type="evidence" value="ECO:0007669"/>
    <property type="project" value="TreeGrafter"/>
</dbReference>
<dbReference type="EMBL" id="VNWK01000036">
    <property type="protein sequence ID" value="TXJ91154.1"/>
    <property type="molecule type" value="Genomic_DNA"/>
</dbReference>
<dbReference type="AlphaFoldDB" id="A0A3A1NCZ3"/>
<evidence type="ECO:0000259" key="2">
    <source>
        <dbReference type="Pfam" id="PF04773"/>
    </source>
</evidence>
<organism evidence="4 6">
    <name type="scientific">Flagellimonas pelagia</name>
    <dbReference type="NCBI Taxonomy" id="2306998"/>
    <lineage>
        <taxon>Bacteria</taxon>
        <taxon>Pseudomonadati</taxon>
        <taxon>Bacteroidota</taxon>
        <taxon>Flavobacteriia</taxon>
        <taxon>Flavobacteriales</taxon>
        <taxon>Flavobacteriaceae</taxon>
        <taxon>Flagellimonas</taxon>
    </lineage>
</organism>
<dbReference type="PIRSF" id="PIRSF018266">
    <property type="entry name" value="FecR"/>
    <property type="match status" value="1"/>
</dbReference>
<reference evidence="4 6" key="1">
    <citation type="submission" date="2018-08" db="EMBL/GenBank/DDBJ databases">
        <title>Proposal of Muricauda 72 sp.nov. and Muricauda NH166 sp.nov., isolated from seawater.</title>
        <authorList>
            <person name="Cheng H."/>
            <person name="Wu Y.-H."/>
            <person name="Guo L.-L."/>
            <person name="Xu X.-W."/>
        </authorList>
    </citation>
    <scope>NUCLEOTIDE SEQUENCE [LARGE SCALE GENOMIC DNA]</scope>
    <source>
        <strain evidence="4 6">72</strain>
    </source>
</reference>
<evidence type="ECO:0000313" key="6">
    <source>
        <dbReference type="Proteomes" id="UP000266691"/>
    </source>
</evidence>
<dbReference type="Pfam" id="PF04773">
    <property type="entry name" value="FecR"/>
    <property type="match status" value="1"/>
</dbReference>
<name>A0A3A1NCZ3_9FLAO</name>
<dbReference type="RefSeq" id="WP_119649353.1">
    <property type="nucleotide sequence ID" value="NZ_QXFI01000036.1"/>
</dbReference>
<keyword evidence="1" id="KW-1133">Transmembrane helix</keyword>
<feature type="domain" description="FecR protein" evidence="2">
    <location>
        <begin position="172"/>
        <end position="267"/>
    </location>
</feature>
<dbReference type="Proteomes" id="UP000266691">
    <property type="component" value="Unassembled WGS sequence"/>
</dbReference>
<dbReference type="InterPro" id="IPR012373">
    <property type="entry name" value="Ferrdict_sens_TM"/>
</dbReference>
<accession>A0A3A1NCZ3</accession>
<dbReference type="OrthoDB" id="651134at2"/>
<feature type="domain" description="Protein FecR C-terminal" evidence="3">
    <location>
        <begin position="317"/>
        <end position="384"/>
    </location>
</feature>
<dbReference type="Pfam" id="PF16344">
    <property type="entry name" value="FecR_C"/>
    <property type="match status" value="1"/>
</dbReference>
<dbReference type="PANTHER" id="PTHR30273">
    <property type="entry name" value="PERIPLASMIC SIGNAL SENSOR AND SIGMA FACTOR ACTIVATOR FECR-RELATED"/>
    <property type="match status" value="1"/>
</dbReference>
<keyword evidence="1" id="KW-0812">Transmembrane</keyword>
<evidence type="ECO:0000313" key="7">
    <source>
        <dbReference type="Proteomes" id="UP000321621"/>
    </source>
</evidence>
<dbReference type="Proteomes" id="UP000321621">
    <property type="component" value="Unassembled WGS sequence"/>
</dbReference>
<keyword evidence="7" id="KW-1185">Reference proteome</keyword>
<feature type="transmembrane region" description="Helical" evidence="1">
    <location>
        <begin position="81"/>
        <end position="102"/>
    </location>
</feature>
<comment type="caution">
    <text evidence="4">The sequence shown here is derived from an EMBL/GenBank/DDBJ whole genome shotgun (WGS) entry which is preliminary data.</text>
</comment>
<evidence type="ECO:0000259" key="3">
    <source>
        <dbReference type="Pfam" id="PF16344"/>
    </source>
</evidence>
<dbReference type="InterPro" id="IPR006860">
    <property type="entry name" value="FecR"/>
</dbReference>
<dbReference type="PANTHER" id="PTHR30273:SF2">
    <property type="entry name" value="PROTEIN FECR"/>
    <property type="match status" value="1"/>
</dbReference>
<protein>
    <submittedName>
        <fullName evidence="4">FecR family protein</fullName>
    </submittedName>
</protein>
<evidence type="ECO:0000313" key="4">
    <source>
        <dbReference type="EMBL" id="RIV42265.1"/>
    </source>
</evidence>
<reference evidence="5 7" key="2">
    <citation type="submission" date="2019-07" db="EMBL/GenBank/DDBJ databases">
        <title>Draft genome of two Muricauda strains isolated from deep sea.</title>
        <authorList>
            <person name="Sun C."/>
        </authorList>
    </citation>
    <scope>NUCLEOTIDE SEQUENCE [LARGE SCALE GENOMIC DNA]</scope>
    <source>
        <strain evidence="5 7">72</strain>
    </source>
</reference>
<keyword evidence="1" id="KW-0472">Membrane</keyword>
<sequence length="385" mass="44037">MPISKIERLISKFLSNSISANELDELATWVEKDKNSREFAKYAKINYAIIHNMTKYDIEKSKKFLRNAIMRDRKAMRRIKVISYLKYAAVVVFIIAVGYGTYHNLHLPKKNGNVISAEDQIVLELQDGSIHAISEYSGAFVKDLKGNNICTVSGDQLVYHKNDNFNDALYNTLKIPNGKRFQLLLADGTRVHLNSGSTIKFPVNFVKDQNRNVYLSGEAFFEVSKDKEHPFIVNTDEINVGVFGTEFVVSSYKEGPGFEAVLVEGSVGLFKNGEEFCPENTSLLQPSQKAVWHPEQKTFYFEKVDTDLYTGWMDGKVIFDRMLFKNILLKLERHYNVSITNDNEDLGNEIFTGSFDEETIEEVFQAFRKIYPMDFSIEGNKISIN</sequence>
<dbReference type="EMBL" id="QXFI01000036">
    <property type="protein sequence ID" value="RIV42265.1"/>
    <property type="molecule type" value="Genomic_DNA"/>
</dbReference>